<dbReference type="Pfam" id="PF12850">
    <property type="entry name" value="Metallophos_2"/>
    <property type="match status" value="1"/>
</dbReference>
<dbReference type="Gene3D" id="3.60.21.10">
    <property type="match status" value="1"/>
</dbReference>
<dbReference type="PANTHER" id="PTHR11124">
    <property type="entry name" value="VACUOLAR SORTING PROTEIN VPS29"/>
    <property type="match status" value="1"/>
</dbReference>
<dbReference type="EMBL" id="JTHP01000010">
    <property type="protein sequence ID" value="KJD46249.1"/>
    <property type="molecule type" value="Genomic_DNA"/>
</dbReference>
<accession>A0A0D7X4U6</accession>
<gene>
    <name evidence="4" type="ORF">QD47_07790</name>
</gene>
<dbReference type="Proteomes" id="UP000032534">
    <property type="component" value="Unassembled WGS sequence"/>
</dbReference>
<dbReference type="OrthoDB" id="9800565at2"/>
<dbReference type="EC" id="3.1.4.-" evidence="2"/>
<dbReference type="SUPFAM" id="SSF56300">
    <property type="entry name" value="Metallo-dependent phosphatases"/>
    <property type="match status" value="1"/>
</dbReference>
<evidence type="ECO:0000256" key="1">
    <source>
        <dbReference type="ARBA" id="ARBA00008950"/>
    </source>
</evidence>
<dbReference type="PATRIC" id="fig|159743.3.peg.1711"/>
<dbReference type="GO" id="GO:0046872">
    <property type="term" value="F:metal ion binding"/>
    <property type="evidence" value="ECO:0007669"/>
    <property type="project" value="UniProtKB-KW"/>
</dbReference>
<reference evidence="4 5" key="1">
    <citation type="submission" date="2014-11" db="EMBL/GenBank/DDBJ databases">
        <title>Draft Genome Sequences of Paenibacillus polymyxa NRRL B-30509 and Paenibacillus terrae NRRL B-30644, Strains from a Poultry Environment that Produce Tridecaptin A and Paenicidins.</title>
        <authorList>
            <person name="van Belkum M.J."/>
            <person name="Lohans C.T."/>
            <person name="Vederas J.C."/>
        </authorList>
    </citation>
    <scope>NUCLEOTIDE SEQUENCE [LARGE SCALE GENOMIC DNA]</scope>
    <source>
        <strain evidence="4 5">NRRL B-30644</strain>
    </source>
</reference>
<keyword evidence="5" id="KW-1185">Reference proteome</keyword>
<keyword evidence="2" id="KW-0479">Metal-binding</keyword>
<feature type="domain" description="Calcineurin-like phosphoesterase" evidence="3">
    <location>
        <begin position="1"/>
        <end position="152"/>
    </location>
</feature>
<name>A0A0D7X4U6_9BACL</name>
<proteinExistence type="inferred from homology"/>
<dbReference type="GO" id="GO:0016787">
    <property type="term" value="F:hydrolase activity"/>
    <property type="evidence" value="ECO:0007669"/>
    <property type="project" value="UniProtKB-UniRule"/>
</dbReference>
<protein>
    <recommendedName>
        <fullName evidence="2">Phosphoesterase</fullName>
        <ecNumber evidence="2">3.1.4.-</ecNumber>
    </recommendedName>
</protein>
<dbReference type="NCBIfam" id="TIGR00040">
    <property type="entry name" value="yfcE"/>
    <property type="match status" value="1"/>
</dbReference>
<dbReference type="InterPro" id="IPR029052">
    <property type="entry name" value="Metallo-depent_PP-like"/>
</dbReference>
<comment type="similarity">
    <text evidence="1 2">Belongs to the metallophosphoesterase superfamily. YfcE family.</text>
</comment>
<organism evidence="4 5">
    <name type="scientific">Paenibacillus terrae</name>
    <dbReference type="NCBI Taxonomy" id="159743"/>
    <lineage>
        <taxon>Bacteria</taxon>
        <taxon>Bacillati</taxon>
        <taxon>Bacillota</taxon>
        <taxon>Bacilli</taxon>
        <taxon>Bacillales</taxon>
        <taxon>Paenibacillaceae</taxon>
        <taxon>Paenibacillus</taxon>
    </lineage>
</organism>
<evidence type="ECO:0000313" key="5">
    <source>
        <dbReference type="Proteomes" id="UP000032534"/>
    </source>
</evidence>
<dbReference type="AlphaFoldDB" id="A0A0D7X4U6"/>
<dbReference type="InterPro" id="IPR024654">
    <property type="entry name" value="Calcineurin-like_PHP_lpxH"/>
</dbReference>
<dbReference type="InterPro" id="IPR000979">
    <property type="entry name" value="Phosphodiesterase_MJ0936/Vps29"/>
</dbReference>
<evidence type="ECO:0000259" key="3">
    <source>
        <dbReference type="Pfam" id="PF12850"/>
    </source>
</evidence>
<evidence type="ECO:0000313" key="4">
    <source>
        <dbReference type="EMBL" id="KJD46249.1"/>
    </source>
</evidence>
<evidence type="ECO:0000256" key="2">
    <source>
        <dbReference type="RuleBase" id="RU362039"/>
    </source>
</evidence>
<comment type="cofactor">
    <cofactor evidence="2">
        <name>a divalent metal cation</name>
        <dbReference type="ChEBI" id="CHEBI:60240"/>
    </cofactor>
</comment>
<sequence length="167" mass="18599">MKIIVLSDTHMPHRGKALPGRLVQELKGSDLILHAGDWTDWFVYERLSEFAPVQGIAGNNDGVDIVERLGYQRIVEVEGKRIGMVHGHGWRGSTESIALNTFKGETLDCLIYGHSHIPVVKKLDGLLVLNPGSPTDKRGEDEYSFIVLTIEAGQMEAQLVLYPDKHE</sequence>
<comment type="caution">
    <text evidence="4">The sequence shown here is derived from an EMBL/GenBank/DDBJ whole genome shotgun (WGS) entry which is preliminary data.</text>
</comment>
<dbReference type="RefSeq" id="WP_044645600.1">
    <property type="nucleotide sequence ID" value="NZ_JTHP01000010.1"/>
</dbReference>